<reference evidence="1 2" key="1">
    <citation type="journal article" date="2019" name="Sci. Rep.">
        <title>Orb-weaving spider Araneus ventricosus genome elucidates the spidroin gene catalogue.</title>
        <authorList>
            <person name="Kono N."/>
            <person name="Nakamura H."/>
            <person name="Ohtoshi R."/>
            <person name="Moran D.A.P."/>
            <person name="Shinohara A."/>
            <person name="Yoshida Y."/>
            <person name="Fujiwara M."/>
            <person name="Mori M."/>
            <person name="Tomita M."/>
            <person name="Arakawa K."/>
        </authorList>
    </citation>
    <scope>NUCLEOTIDE SEQUENCE [LARGE SCALE GENOMIC DNA]</scope>
</reference>
<dbReference type="EMBL" id="BGPR01002350">
    <property type="protein sequence ID" value="GBM72016.1"/>
    <property type="molecule type" value="Genomic_DNA"/>
</dbReference>
<protein>
    <submittedName>
        <fullName evidence="1">Uncharacterized protein</fullName>
    </submittedName>
</protein>
<comment type="caution">
    <text evidence="1">The sequence shown here is derived from an EMBL/GenBank/DDBJ whole genome shotgun (WGS) entry which is preliminary data.</text>
</comment>
<organism evidence="1 2">
    <name type="scientific">Araneus ventricosus</name>
    <name type="common">Orbweaver spider</name>
    <name type="synonym">Epeira ventricosa</name>
    <dbReference type="NCBI Taxonomy" id="182803"/>
    <lineage>
        <taxon>Eukaryota</taxon>
        <taxon>Metazoa</taxon>
        <taxon>Ecdysozoa</taxon>
        <taxon>Arthropoda</taxon>
        <taxon>Chelicerata</taxon>
        <taxon>Arachnida</taxon>
        <taxon>Araneae</taxon>
        <taxon>Araneomorphae</taxon>
        <taxon>Entelegynae</taxon>
        <taxon>Araneoidea</taxon>
        <taxon>Araneidae</taxon>
        <taxon>Araneus</taxon>
    </lineage>
</organism>
<evidence type="ECO:0000313" key="1">
    <source>
        <dbReference type="EMBL" id="GBM72016.1"/>
    </source>
</evidence>
<name>A0A4Y2I4B5_ARAVE</name>
<proteinExistence type="predicted"/>
<keyword evidence="2" id="KW-1185">Reference proteome</keyword>
<gene>
    <name evidence="1" type="ORF">AVEN_186887_1</name>
</gene>
<accession>A0A4Y2I4B5</accession>
<dbReference type="AlphaFoldDB" id="A0A4Y2I4B5"/>
<dbReference type="Proteomes" id="UP000499080">
    <property type="component" value="Unassembled WGS sequence"/>
</dbReference>
<sequence>MSASIEYPASCEVHSVIRFLFAKIHKPVDNHRQLCEVYGAGIMSEVEMRQCRIILKYGRSGILYEDRSELSLEFPQISRSLLHEILVTIKGATFFCEFGAENLDIKLFKTTSDRKLPIALERSWMGCVWSPTIQLRSCAKCLSPLSNNEDLPLNTALRERHRTAGRR</sequence>
<evidence type="ECO:0000313" key="2">
    <source>
        <dbReference type="Proteomes" id="UP000499080"/>
    </source>
</evidence>